<dbReference type="KEGG" id="vhy:G7082_09035"/>
<dbReference type="Gene3D" id="3.40.640.10">
    <property type="entry name" value="Type I PLP-dependent aspartate aminotransferase-like (Major domain)"/>
    <property type="match status" value="1"/>
</dbReference>
<name>A0A6G8AUF5_9ENTE</name>
<keyword evidence="7 11" id="KW-0456">Lyase</keyword>
<dbReference type="Pfam" id="PF00155">
    <property type="entry name" value="Aminotran_1_2"/>
    <property type="match status" value="1"/>
</dbReference>
<dbReference type="UniPathway" id="UPA00148"/>
<dbReference type="GO" id="GO:0030170">
    <property type="term" value="F:pyridoxal phosphate binding"/>
    <property type="evidence" value="ECO:0007669"/>
    <property type="project" value="InterPro"/>
</dbReference>
<dbReference type="EMBL" id="CP049887">
    <property type="protein sequence ID" value="QIL48636.1"/>
    <property type="molecule type" value="Genomic_DNA"/>
</dbReference>
<comment type="function">
    <text evidence="2">Decarboxylates L-threonine-O-3-phosphate to yield (R)-1-amino-2-propanol O-2-phosphate, the precursor for the linkage between the nucleotide loop and the corrin ring in cobalamin.</text>
</comment>
<dbReference type="GO" id="GO:0009236">
    <property type="term" value="P:cobalamin biosynthetic process"/>
    <property type="evidence" value="ECO:0007669"/>
    <property type="project" value="UniProtKB-UniPathway"/>
</dbReference>
<evidence type="ECO:0000256" key="4">
    <source>
        <dbReference type="ARBA" id="ARBA00012285"/>
    </source>
</evidence>
<sequence>MVGPHGGNVKELTELYQLSEQSIIDFSANINPLGVSKKLKEEINNKFDQVLHYPDLRYKELKNLIAKHHEVKSEEIFLGNGAAEAIYALASALDSEKVLVLAPTFSEYEDAFAHKLTDIRYFKTESTDFSVNMDDLISAIKQENVDTICLCNPNNPTGKLIEKKEIKRLLAYCDEHNIRLIVDEAFMDFLPKEESLTSELAENQHLFIIRSLTKIFAIPGLRLGYLLTSNESVMIKLNQRAIPWRINCFAEIAGKVSLEDEEYLKESLSYIETERKFLEENLKKISDITLFSSTVNFIFFNCSKYSYLQKDLLEKGILIRDCSNYQGLSDYYFRIAVRSHAENEVLVKVFEEYFYGENNS</sequence>
<dbReference type="PANTHER" id="PTHR42885">
    <property type="entry name" value="HISTIDINOL-PHOSPHATE AMINOTRANSFERASE-RELATED"/>
    <property type="match status" value="1"/>
</dbReference>
<protein>
    <recommendedName>
        <fullName evidence="4">threonine-phosphate decarboxylase</fullName>
        <ecNumber evidence="4">4.1.1.81</ecNumber>
    </recommendedName>
    <alternativeName>
        <fullName evidence="8">L-threonine-O-3-phosphate decarboxylase</fullName>
    </alternativeName>
</protein>
<comment type="pathway">
    <text evidence="3">Cofactor biosynthesis; adenosylcobalamin biosynthesis.</text>
</comment>
<comment type="cofactor">
    <cofactor evidence="1">
        <name>pyridoxal 5'-phosphate</name>
        <dbReference type="ChEBI" id="CHEBI:597326"/>
    </cofactor>
</comment>
<dbReference type="RefSeq" id="WP_166034772.1">
    <property type="nucleotide sequence ID" value="NZ_CP049887.1"/>
</dbReference>
<dbReference type="CDD" id="cd00609">
    <property type="entry name" value="AAT_like"/>
    <property type="match status" value="1"/>
</dbReference>
<organism evidence="11 12">
    <name type="scientific">Vagococcus hydrophili</name>
    <dbReference type="NCBI Taxonomy" id="2714947"/>
    <lineage>
        <taxon>Bacteria</taxon>
        <taxon>Bacillati</taxon>
        <taxon>Bacillota</taxon>
        <taxon>Bacilli</taxon>
        <taxon>Lactobacillales</taxon>
        <taxon>Enterococcaceae</taxon>
        <taxon>Vagococcus</taxon>
    </lineage>
</organism>
<reference evidence="11 12" key="1">
    <citation type="submission" date="2020-03" db="EMBL/GenBank/DDBJ databases">
        <title>Vagococcus sp. nov., isolated from beetles.</title>
        <authorList>
            <person name="Hyun D.-W."/>
            <person name="Bae J.-W."/>
        </authorList>
    </citation>
    <scope>NUCLEOTIDE SEQUENCE [LARGE SCALE GENOMIC DNA]</scope>
    <source>
        <strain evidence="11 12">HDW17B</strain>
    </source>
</reference>
<evidence type="ECO:0000313" key="12">
    <source>
        <dbReference type="Proteomes" id="UP000501747"/>
    </source>
</evidence>
<evidence type="ECO:0000256" key="2">
    <source>
        <dbReference type="ARBA" id="ARBA00003444"/>
    </source>
</evidence>
<dbReference type="PANTHER" id="PTHR42885:SF1">
    <property type="entry name" value="THREONINE-PHOSPHATE DECARBOXYLASE"/>
    <property type="match status" value="1"/>
</dbReference>
<evidence type="ECO:0000256" key="6">
    <source>
        <dbReference type="ARBA" id="ARBA00022898"/>
    </source>
</evidence>
<dbReference type="GO" id="GO:0048472">
    <property type="term" value="F:threonine-phosphate decarboxylase activity"/>
    <property type="evidence" value="ECO:0007669"/>
    <property type="project" value="UniProtKB-EC"/>
</dbReference>
<feature type="domain" description="Aminotransferase class I/classII large" evidence="10">
    <location>
        <begin position="23"/>
        <end position="349"/>
    </location>
</feature>
<evidence type="ECO:0000256" key="8">
    <source>
        <dbReference type="ARBA" id="ARBA00029996"/>
    </source>
</evidence>
<proteinExistence type="predicted"/>
<comment type="catalytic activity">
    <reaction evidence="9">
        <text>O-phospho-L-threonine + H(+) = (R)-1-aminopropan-2-yl phosphate + CO2</text>
        <dbReference type="Rhea" id="RHEA:11492"/>
        <dbReference type="ChEBI" id="CHEBI:15378"/>
        <dbReference type="ChEBI" id="CHEBI:16526"/>
        <dbReference type="ChEBI" id="CHEBI:58563"/>
        <dbReference type="ChEBI" id="CHEBI:58675"/>
        <dbReference type="EC" id="4.1.1.81"/>
    </reaction>
</comment>
<evidence type="ECO:0000256" key="5">
    <source>
        <dbReference type="ARBA" id="ARBA00022573"/>
    </source>
</evidence>
<evidence type="ECO:0000313" key="11">
    <source>
        <dbReference type="EMBL" id="QIL48636.1"/>
    </source>
</evidence>
<dbReference type="PROSITE" id="PS00105">
    <property type="entry name" value="AA_TRANSFER_CLASS_1"/>
    <property type="match status" value="1"/>
</dbReference>
<accession>A0A6G8AUF5</accession>
<keyword evidence="12" id="KW-1185">Reference proteome</keyword>
<evidence type="ECO:0000256" key="1">
    <source>
        <dbReference type="ARBA" id="ARBA00001933"/>
    </source>
</evidence>
<evidence type="ECO:0000256" key="9">
    <source>
        <dbReference type="ARBA" id="ARBA00048531"/>
    </source>
</evidence>
<dbReference type="InterPro" id="IPR005860">
    <property type="entry name" value="CobD"/>
</dbReference>
<evidence type="ECO:0000259" key="10">
    <source>
        <dbReference type="Pfam" id="PF00155"/>
    </source>
</evidence>
<dbReference type="Proteomes" id="UP000501747">
    <property type="component" value="Chromosome"/>
</dbReference>
<dbReference type="AlphaFoldDB" id="A0A6G8AUF5"/>
<evidence type="ECO:0000256" key="7">
    <source>
        <dbReference type="ARBA" id="ARBA00023239"/>
    </source>
</evidence>
<dbReference type="InterPro" id="IPR004838">
    <property type="entry name" value="NHTrfase_class1_PyrdxlP-BS"/>
</dbReference>
<dbReference type="InterPro" id="IPR015421">
    <property type="entry name" value="PyrdxlP-dep_Trfase_major"/>
</dbReference>
<dbReference type="SUPFAM" id="SSF53383">
    <property type="entry name" value="PLP-dependent transferases"/>
    <property type="match status" value="1"/>
</dbReference>
<dbReference type="Gene3D" id="3.90.1150.10">
    <property type="entry name" value="Aspartate Aminotransferase, domain 1"/>
    <property type="match status" value="1"/>
</dbReference>
<dbReference type="EC" id="4.1.1.81" evidence="4"/>
<dbReference type="InterPro" id="IPR015424">
    <property type="entry name" value="PyrdxlP-dep_Trfase"/>
</dbReference>
<dbReference type="NCBIfam" id="TIGR01140">
    <property type="entry name" value="L_thr_O3P_dcar"/>
    <property type="match status" value="1"/>
</dbReference>
<evidence type="ECO:0000256" key="3">
    <source>
        <dbReference type="ARBA" id="ARBA00004953"/>
    </source>
</evidence>
<gene>
    <name evidence="11" type="ORF">G7082_09035</name>
</gene>
<keyword evidence="6" id="KW-0663">Pyridoxal phosphate</keyword>
<keyword evidence="5" id="KW-0169">Cobalamin biosynthesis</keyword>
<dbReference type="InterPro" id="IPR015422">
    <property type="entry name" value="PyrdxlP-dep_Trfase_small"/>
</dbReference>
<dbReference type="InterPro" id="IPR004839">
    <property type="entry name" value="Aminotransferase_I/II_large"/>
</dbReference>